<keyword evidence="4" id="KW-0378">Hydrolase</keyword>
<reference evidence="8" key="1">
    <citation type="submission" date="2021-06" db="EMBL/GenBank/DDBJ databases">
        <authorList>
            <person name="Kallberg Y."/>
            <person name="Tangrot J."/>
            <person name="Rosling A."/>
        </authorList>
    </citation>
    <scope>NUCLEOTIDE SEQUENCE</scope>
    <source>
        <strain evidence="8">CL551</strain>
    </source>
</reference>
<protein>
    <submittedName>
        <fullName evidence="8">11071_t:CDS:1</fullName>
    </submittedName>
</protein>
<keyword evidence="2" id="KW-0540">Nuclease</keyword>
<keyword evidence="5" id="KW-0460">Magnesium</keyword>
<dbReference type="SMART" id="SM00485">
    <property type="entry name" value="XPGN"/>
    <property type="match status" value="1"/>
</dbReference>
<keyword evidence="9" id="KW-1185">Reference proteome</keyword>
<dbReference type="Pfam" id="PF00752">
    <property type="entry name" value="XPG_N"/>
    <property type="match status" value="1"/>
</dbReference>
<dbReference type="SUPFAM" id="SSF47807">
    <property type="entry name" value="5' to 3' exonuclease, C-terminal subdomain"/>
    <property type="match status" value="1"/>
</dbReference>
<dbReference type="OrthoDB" id="31113at2759"/>
<evidence type="ECO:0000259" key="7">
    <source>
        <dbReference type="SMART" id="SM00485"/>
    </source>
</evidence>
<evidence type="ECO:0000256" key="2">
    <source>
        <dbReference type="ARBA" id="ARBA00022722"/>
    </source>
</evidence>
<accession>A0A9N9DD24</accession>
<dbReference type="InterPro" id="IPR008918">
    <property type="entry name" value="HhH2"/>
</dbReference>
<sequence length="862" mass="97831">MTGRDDLVGVLGDFEFVVVAVPEKFKDPTKTVAILTTELASCDFEKLEVVSLEFEKNSFDVVVVVGTLAFENNSIRLSVAMGVGTLAFEINSVRLDVVIGVGTLVFDDSPVGLDVVGAVDNNSIELDDDVTNWNSLKVSTTITCDIVQRGPSVLDGNTAEFLEIEGLNGDRQEFAKIHALSTVTNTMGVKNLAPLLKRYAPDSLAQRNIDHYRNKRLAIDGSLFLRKFVYGLRVTDKNGLEHPYPHILGFYCMTLFLNENNIIPIYVFDGKTRLKEKRKEIARRKELMNKVIAGWNFEKTRNQRSEKWKDIADKMKKLDDVKSEYIKAGLKEVVHEALSQPPSQLAETRPIESESYKKIHVEGSAIQDADMKKTDYAKLFSVVSLDPFDHEIIQKITHFDHVKKKHPSFRPSQSEENLILIASEIIYSEWSQEERAKEWKFILDVAKNLNTHESGYVLSSIRDLGLLTNFLPLIRAVFTIESLPPSIEKTPVETDLLPSFGETVETDLLPSFGETVETDLLPSFGETVSTEKTTASIEIEKVIREEIVTSPPVTIDEPIMKTISKLDSDQTFREQHPDFIPTEDDIKLKRKVKEVVKSTFTDAASLVTDKTYTRSHREVAKAEYQLLDSLLTGQTPTELVSNFEFKSYELSKKLERRAVMVTWQMYDECQYFLKSWGKSCISPQGHEAEAFCMSLTEKGYTDAVVSDDMDTTIYGNGPVLRNFLARNRTFQEIMPDKARELLSLTVDQYIDLCILCGTDFAGTIRYIGPITALKMIREHEKIENILGNLKPNHIYTPNFMDEVQAARKLFKDLPSICDSYIRDLERKENSDSLKPLLERYHIDPNDERFDYDVVLFSNNKDG</sequence>
<feature type="domain" description="XPG N-terminal" evidence="7">
    <location>
        <begin position="187"/>
        <end position="291"/>
    </location>
</feature>
<comment type="cofactor">
    <cofactor evidence="1">
        <name>Mg(2+)</name>
        <dbReference type="ChEBI" id="CHEBI:18420"/>
    </cofactor>
</comment>
<evidence type="ECO:0000256" key="4">
    <source>
        <dbReference type="ARBA" id="ARBA00022801"/>
    </source>
</evidence>
<dbReference type="AlphaFoldDB" id="A0A9N9DD24"/>
<dbReference type="EMBL" id="CAJVPV010008717">
    <property type="protein sequence ID" value="CAG8633873.1"/>
    <property type="molecule type" value="Genomic_DNA"/>
</dbReference>
<organism evidence="8 9">
    <name type="scientific">Acaulospora morrowiae</name>
    <dbReference type="NCBI Taxonomy" id="94023"/>
    <lineage>
        <taxon>Eukaryota</taxon>
        <taxon>Fungi</taxon>
        <taxon>Fungi incertae sedis</taxon>
        <taxon>Mucoromycota</taxon>
        <taxon>Glomeromycotina</taxon>
        <taxon>Glomeromycetes</taxon>
        <taxon>Diversisporales</taxon>
        <taxon>Acaulosporaceae</taxon>
        <taxon>Acaulospora</taxon>
    </lineage>
</organism>
<dbReference type="InterPro" id="IPR006086">
    <property type="entry name" value="XPG-I_dom"/>
</dbReference>
<dbReference type="PANTHER" id="PTHR11081">
    <property type="entry name" value="FLAP ENDONUCLEASE FAMILY MEMBER"/>
    <property type="match status" value="1"/>
</dbReference>
<dbReference type="GO" id="GO:0017108">
    <property type="term" value="F:5'-flap endonuclease activity"/>
    <property type="evidence" value="ECO:0007669"/>
    <property type="project" value="TreeGrafter"/>
</dbReference>
<dbReference type="PRINTS" id="PR00853">
    <property type="entry name" value="XPGRADSUPER"/>
</dbReference>
<dbReference type="GO" id="GO:0005634">
    <property type="term" value="C:nucleus"/>
    <property type="evidence" value="ECO:0007669"/>
    <property type="project" value="TreeGrafter"/>
</dbReference>
<dbReference type="Proteomes" id="UP000789342">
    <property type="component" value="Unassembled WGS sequence"/>
</dbReference>
<dbReference type="SUPFAM" id="SSF88723">
    <property type="entry name" value="PIN domain-like"/>
    <property type="match status" value="1"/>
</dbReference>
<dbReference type="Pfam" id="PF00867">
    <property type="entry name" value="XPG_I"/>
    <property type="match status" value="1"/>
</dbReference>
<dbReference type="Gene3D" id="1.10.150.20">
    <property type="entry name" value="5' to 3' exonuclease, C-terminal subdomain"/>
    <property type="match status" value="1"/>
</dbReference>
<evidence type="ECO:0000313" key="9">
    <source>
        <dbReference type="Proteomes" id="UP000789342"/>
    </source>
</evidence>
<gene>
    <name evidence="8" type="ORF">AMORRO_LOCUS9213</name>
</gene>
<proteinExistence type="predicted"/>
<dbReference type="InterPro" id="IPR006084">
    <property type="entry name" value="XPG/Rad2"/>
</dbReference>
<dbReference type="GO" id="GO:0005737">
    <property type="term" value="C:cytoplasm"/>
    <property type="evidence" value="ECO:0007669"/>
    <property type="project" value="TreeGrafter"/>
</dbReference>
<dbReference type="GO" id="GO:0046872">
    <property type="term" value="F:metal ion binding"/>
    <property type="evidence" value="ECO:0007669"/>
    <property type="project" value="UniProtKB-KW"/>
</dbReference>
<dbReference type="InterPro" id="IPR029060">
    <property type="entry name" value="PIN-like_dom_sf"/>
</dbReference>
<name>A0A9N9DD24_9GLOM</name>
<dbReference type="SMART" id="SM00484">
    <property type="entry name" value="XPGI"/>
    <property type="match status" value="1"/>
</dbReference>
<evidence type="ECO:0000256" key="3">
    <source>
        <dbReference type="ARBA" id="ARBA00022723"/>
    </source>
</evidence>
<evidence type="ECO:0000313" key="8">
    <source>
        <dbReference type="EMBL" id="CAG8633873.1"/>
    </source>
</evidence>
<feature type="domain" description="XPG-I" evidence="6">
    <location>
        <begin position="674"/>
        <end position="744"/>
    </location>
</feature>
<dbReference type="InterPro" id="IPR006085">
    <property type="entry name" value="XPG_DNA_repair_N"/>
</dbReference>
<evidence type="ECO:0000256" key="1">
    <source>
        <dbReference type="ARBA" id="ARBA00001946"/>
    </source>
</evidence>
<dbReference type="InterPro" id="IPR036279">
    <property type="entry name" value="5-3_exonuclease_C_sf"/>
</dbReference>
<dbReference type="PANTHER" id="PTHR11081:SF69">
    <property type="entry name" value="XP-G FAMILY NUCLEASE"/>
    <property type="match status" value="1"/>
</dbReference>
<dbReference type="GO" id="GO:0003677">
    <property type="term" value="F:DNA binding"/>
    <property type="evidence" value="ECO:0007669"/>
    <property type="project" value="InterPro"/>
</dbReference>
<dbReference type="GO" id="GO:0006281">
    <property type="term" value="P:DNA repair"/>
    <property type="evidence" value="ECO:0007669"/>
    <property type="project" value="UniProtKB-ARBA"/>
</dbReference>
<dbReference type="SMART" id="SM00279">
    <property type="entry name" value="HhH2"/>
    <property type="match status" value="1"/>
</dbReference>
<evidence type="ECO:0000256" key="5">
    <source>
        <dbReference type="ARBA" id="ARBA00022842"/>
    </source>
</evidence>
<dbReference type="GO" id="GO:0008409">
    <property type="term" value="F:5'-3' exonuclease activity"/>
    <property type="evidence" value="ECO:0007669"/>
    <property type="project" value="TreeGrafter"/>
</dbReference>
<comment type="caution">
    <text evidence="8">The sequence shown here is derived from an EMBL/GenBank/DDBJ whole genome shotgun (WGS) entry which is preliminary data.</text>
</comment>
<dbReference type="Gene3D" id="3.40.50.1010">
    <property type="entry name" value="5'-nuclease"/>
    <property type="match status" value="2"/>
</dbReference>
<evidence type="ECO:0000259" key="6">
    <source>
        <dbReference type="SMART" id="SM00484"/>
    </source>
</evidence>
<keyword evidence="3" id="KW-0479">Metal-binding</keyword>